<proteinExistence type="predicted"/>
<comment type="caution">
    <text evidence="3">The sequence shown here is derived from an EMBL/GenBank/DDBJ whole genome shotgun (WGS) entry which is preliminary data.</text>
</comment>
<dbReference type="Pfam" id="PF03033">
    <property type="entry name" value="Glyco_transf_28"/>
    <property type="match status" value="1"/>
</dbReference>
<dbReference type="Pfam" id="PF06722">
    <property type="entry name" value="EryCIII-like_C"/>
    <property type="match status" value="1"/>
</dbReference>
<dbReference type="InterPro" id="IPR004276">
    <property type="entry name" value="GlycoTrans_28_N"/>
</dbReference>
<keyword evidence="4" id="KW-1185">Reference proteome</keyword>
<dbReference type="PANTHER" id="PTHR48050">
    <property type="entry name" value="STEROL 3-BETA-GLUCOSYLTRANSFERASE"/>
    <property type="match status" value="1"/>
</dbReference>
<protein>
    <submittedName>
        <fullName evidence="3">Glycosyltransferase</fullName>
    </submittedName>
</protein>
<dbReference type="InterPro" id="IPR050426">
    <property type="entry name" value="Glycosyltransferase_28"/>
</dbReference>
<dbReference type="CDD" id="cd03784">
    <property type="entry name" value="GT1_Gtf-like"/>
    <property type="match status" value="1"/>
</dbReference>
<gene>
    <name evidence="3" type="ORF">ACFQSB_21560</name>
</gene>
<dbReference type="SUPFAM" id="SSF53756">
    <property type="entry name" value="UDP-Glycosyltransferase/glycogen phosphorylase"/>
    <property type="match status" value="1"/>
</dbReference>
<dbReference type="InterPro" id="IPR010610">
    <property type="entry name" value="EryCIII-like_C"/>
</dbReference>
<accession>A0ABW2P6B0</accession>
<dbReference type="PANTHER" id="PTHR48050:SF13">
    <property type="entry name" value="STEROL 3-BETA-GLUCOSYLTRANSFERASE UGT80A2"/>
    <property type="match status" value="1"/>
</dbReference>
<name>A0ABW2P6B0_9ACTN</name>
<dbReference type="Gene3D" id="3.40.50.2000">
    <property type="entry name" value="Glycogen Phosphorylase B"/>
    <property type="match status" value="2"/>
</dbReference>
<dbReference type="EMBL" id="JBHTCG010000014">
    <property type="protein sequence ID" value="MFC7384814.1"/>
    <property type="molecule type" value="Genomic_DNA"/>
</dbReference>
<dbReference type="InterPro" id="IPR002213">
    <property type="entry name" value="UDP_glucos_trans"/>
</dbReference>
<sequence>MRVVLETYGSRGDVEPMTALALRLKAHGADVRVCAPPDFAELLDGIDVPLTPLGWPIRALATGAVPGMAQPRLSDIAAELTAMAYEAVAGVAEGCAAVVATGSFPAVAGARAAAEKLGVPYVFASFSPSYLPSPHHAPRPWPGQVVPAEVTGNRALWDLNAAHMDAMFGETINAHRASVGLAPVDGVRDHVFTRRPFLAADPVLGPWQETSELEVAQTGAWIRPDGRPLPADLEAFLAAGAEPVYVGFGSMLVRGASAREVSRAVIDAVRSQGRRVVLGSGWADLALVDDRDDCFVVGEVNQQELFGRVAAVVHHGGAGTTVTAARAGAPQVIVPQVADQPYWAGRVTELGIGTGHEGPTPGVGSLSAALEVALAAETVARAAVVAETVRVDGAEVAAGLVLDMAVEAGEGGSAG</sequence>
<dbReference type="Proteomes" id="UP001596496">
    <property type="component" value="Unassembled WGS sequence"/>
</dbReference>
<reference evidence="4" key="1">
    <citation type="journal article" date="2019" name="Int. J. Syst. Evol. Microbiol.">
        <title>The Global Catalogue of Microorganisms (GCM) 10K type strain sequencing project: providing services to taxonomists for standard genome sequencing and annotation.</title>
        <authorList>
            <consortium name="The Broad Institute Genomics Platform"/>
            <consortium name="The Broad Institute Genome Sequencing Center for Infectious Disease"/>
            <person name="Wu L."/>
            <person name="Ma J."/>
        </authorList>
    </citation>
    <scope>NUCLEOTIDE SEQUENCE [LARGE SCALE GENOMIC DNA]</scope>
    <source>
        <strain evidence="4">CECT 7649</strain>
    </source>
</reference>
<evidence type="ECO:0000259" key="1">
    <source>
        <dbReference type="Pfam" id="PF03033"/>
    </source>
</evidence>
<evidence type="ECO:0000259" key="2">
    <source>
        <dbReference type="Pfam" id="PF06722"/>
    </source>
</evidence>
<feature type="domain" description="Erythromycin biosynthesis protein CIII-like C-terminal" evidence="2">
    <location>
        <begin position="297"/>
        <end position="379"/>
    </location>
</feature>
<dbReference type="RefSeq" id="WP_380828661.1">
    <property type="nucleotide sequence ID" value="NZ_JBHTCG010000014.1"/>
</dbReference>
<feature type="domain" description="Glycosyltransferase family 28 N-terminal" evidence="1">
    <location>
        <begin position="3"/>
        <end position="131"/>
    </location>
</feature>
<evidence type="ECO:0000313" key="3">
    <source>
        <dbReference type="EMBL" id="MFC7384814.1"/>
    </source>
</evidence>
<evidence type="ECO:0000313" key="4">
    <source>
        <dbReference type="Proteomes" id="UP001596496"/>
    </source>
</evidence>
<organism evidence="3 4">
    <name type="scientific">Sphaerisporangium rhizosphaerae</name>
    <dbReference type="NCBI Taxonomy" id="2269375"/>
    <lineage>
        <taxon>Bacteria</taxon>
        <taxon>Bacillati</taxon>
        <taxon>Actinomycetota</taxon>
        <taxon>Actinomycetes</taxon>
        <taxon>Streptosporangiales</taxon>
        <taxon>Streptosporangiaceae</taxon>
        <taxon>Sphaerisporangium</taxon>
    </lineage>
</organism>